<dbReference type="AlphaFoldDB" id="A0A1N6DW99"/>
<gene>
    <name evidence="3" type="ORF">SAMN05443544_0805</name>
</gene>
<feature type="region of interest" description="Disordered" evidence="1">
    <location>
        <begin position="30"/>
        <end position="58"/>
    </location>
</feature>
<name>A0A1N6DW99_9MICO</name>
<sequence>MASGVAIDGPYVNIGAVIGQVPGTELVVTDDDPSNYTGTTVRSTPPAGPPAQPADAMPTTGVDLPIAGIVGGALAALLGLMLIVLVSRRRTS</sequence>
<feature type="compositionally biased region" description="Polar residues" evidence="1">
    <location>
        <begin position="34"/>
        <end position="43"/>
    </location>
</feature>
<keyword evidence="4" id="KW-1185">Reference proteome</keyword>
<organism evidence="3 4">
    <name type="scientific">Agromyces cerinus subsp. cerinus</name>
    <dbReference type="NCBI Taxonomy" id="232089"/>
    <lineage>
        <taxon>Bacteria</taxon>
        <taxon>Bacillati</taxon>
        <taxon>Actinomycetota</taxon>
        <taxon>Actinomycetes</taxon>
        <taxon>Micrococcales</taxon>
        <taxon>Microbacteriaceae</taxon>
        <taxon>Agromyces</taxon>
    </lineage>
</organism>
<dbReference type="EMBL" id="FSRJ01000001">
    <property type="protein sequence ID" value="SIN74983.1"/>
    <property type="molecule type" value="Genomic_DNA"/>
</dbReference>
<evidence type="ECO:0000313" key="4">
    <source>
        <dbReference type="Proteomes" id="UP000184699"/>
    </source>
</evidence>
<keyword evidence="2" id="KW-0472">Membrane</keyword>
<protein>
    <submittedName>
        <fullName evidence="3">Uncharacterized protein</fullName>
    </submittedName>
</protein>
<reference evidence="4" key="1">
    <citation type="submission" date="2016-11" db="EMBL/GenBank/DDBJ databases">
        <authorList>
            <person name="Varghese N."/>
            <person name="Submissions S."/>
        </authorList>
    </citation>
    <scope>NUCLEOTIDE SEQUENCE [LARGE SCALE GENOMIC DNA]</scope>
    <source>
        <strain evidence="4">DSM 8595</strain>
    </source>
</reference>
<keyword evidence="2" id="KW-1133">Transmembrane helix</keyword>
<evidence type="ECO:0000256" key="1">
    <source>
        <dbReference type="SAM" id="MobiDB-lite"/>
    </source>
</evidence>
<evidence type="ECO:0000313" key="3">
    <source>
        <dbReference type="EMBL" id="SIN74983.1"/>
    </source>
</evidence>
<feature type="transmembrane region" description="Helical" evidence="2">
    <location>
        <begin position="66"/>
        <end position="86"/>
    </location>
</feature>
<evidence type="ECO:0000256" key="2">
    <source>
        <dbReference type="SAM" id="Phobius"/>
    </source>
</evidence>
<proteinExistence type="predicted"/>
<dbReference type="Proteomes" id="UP000184699">
    <property type="component" value="Unassembled WGS sequence"/>
</dbReference>
<accession>A0A1N6DW99</accession>
<keyword evidence="2" id="KW-0812">Transmembrane</keyword>